<keyword evidence="1" id="KW-0472">Membrane</keyword>
<dbReference type="Proteomes" id="UP000519023">
    <property type="component" value="Unassembled WGS sequence"/>
</dbReference>
<sequence length="78" mass="8370">MALIGWFLSFVGLFAGLALRQDMPFGGSVTLSNLAIGFALLACPMLWRERPLGISRGQRIVVALVMILTVPLVMLPAA</sequence>
<dbReference type="AlphaFoldDB" id="A0A7X9ZSD8"/>
<gene>
    <name evidence="2" type="ORF">HHL08_10000</name>
</gene>
<evidence type="ECO:0000256" key="1">
    <source>
        <dbReference type="SAM" id="Phobius"/>
    </source>
</evidence>
<feature type="transmembrane region" description="Helical" evidence="1">
    <location>
        <begin position="59"/>
        <end position="77"/>
    </location>
</feature>
<keyword evidence="1" id="KW-0812">Transmembrane</keyword>
<organism evidence="2 3">
    <name type="scientific">Sphingobium psychrophilum</name>
    <dbReference type="NCBI Taxonomy" id="2728834"/>
    <lineage>
        <taxon>Bacteria</taxon>
        <taxon>Pseudomonadati</taxon>
        <taxon>Pseudomonadota</taxon>
        <taxon>Alphaproteobacteria</taxon>
        <taxon>Sphingomonadales</taxon>
        <taxon>Sphingomonadaceae</taxon>
        <taxon>Sphingobium</taxon>
    </lineage>
</organism>
<feature type="transmembrane region" description="Helical" evidence="1">
    <location>
        <begin position="30"/>
        <end position="47"/>
    </location>
</feature>
<name>A0A7X9ZSD8_9SPHN</name>
<accession>A0A7X9ZSD8</accession>
<protein>
    <submittedName>
        <fullName evidence="2">Uncharacterized protein</fullName>
    </submittedName>
</protein>
<comment type="caution">
    <text evidence="2">The sequence shown here is derived from an EMBL/GenBank/DDBJ whole genome shotgun (WGS) entry which is preliminary data.</text>
</comment>
<reference evidence="2 3" key="1">
    <citation type="submission" date="2020-04" db="EMBL/GenBank/DDBJ databases">
        <title>Sphingobium sp. AR-3-1 isolated from Arctic soil.</title>
        <authorList>
            <person name="Dahal R.H."/>
            <person name="Chaudhary D.K."/>
        </authorList>
    </citation>
    <scope>NUCLEOTIDE SEQUENCE [LARGE SCALE GENOMIC DNA]</scope>
    <source>
        <strain evidence="2 3">AR-3-1</strain>
    </source>
</reference>
<dbReference type="EMBL" id="JABBFV010000006">
    <property type="protein sequence ID" value="NML10477.1"/>
    <property type="molecule type" value="Genomic_DNA"/>
</dbReference>
<proteinExistence type="predicted"/>
<evidence type="ECO:0000313" key="2">
    <source>
        <dbReference type="EMBL" id="NML10477.1"/>
    </source>
</evidence>
<dbReference type="RefSeq" id="WP_169572790.1">
    <property type="nucleotide sequence ID" value="NZ_JABBFV010000006.1"/>
</dbReference>
<keyword evidence="3" id="KW-1185">Reference proteome</keyword>
<keyword evidence="1" id="KW-1133">Transmembrane helix</keyword>
<evidence type="ECO:0000313" key="3">
    <source>
        <dbReference type="Proteomes" id="UP000519023"/>
    </source>
</evidence>